<keyword evidence="11" id="KW-0472">Membrane</keyword>
<dbReference type="PANTHER" id="PTHR47953">
    <property type="entry name" value="OS08G0105600 PROTEIN"/>
    <property type="match status" value="1"/>
</dbReference>
<evidence type="ECO:0000256" key="5">
    <source>
        <dbReference type="ARBA" id="ARBA00022692"/>
    </source>
</evidence>
<dbReference type="Proteomes" id="UP000636709">
    <property type="component" value="Unassembled WGS sequence"/>
</dbReference>
<dbReference type="GO" id="GO:0020037">
    <property type="term" value="F:heme binding"/>
    <property type="evidence" value="ECO:0007669"/>
    <property type="project" value="InterPro"/>
</dbReference>
<evidence type="ECO:0008006" key="14">
    <source>
        <dbReference type="Google" id="ProtNLM"/>
    </source>
</evidence>
<comment type="cofactor">
    <cofactor evidence="1">
        <name>heme</name>
        <dbReference type="ChEBI" id="CHEBI:30413"/>
    </cofactor>
</comment>
<organism evidence="12 13">
    <name type="scientific">Digitaria exilis</name>
    <dbReference type="NCBI Taxonomy" id="1010633"/>
    <lineage>
        <taxon>Eukaryota</taxon>
        <taxon>Viridiplantae</taxon>
        <taxon>Streptophyta</taxon>
        <taxon>Embryophyta</taxon>
        <taxon>Tracheophyta</taxon>
        <taxon>Spermatophyta</taxon>
        <taxon>Magnoliopsida</taxon>
        <taxon>Liliopsida</taxon>
        <taxon>Poales</taxon>
        <taxon>Poaceae</taxon>
        <taxon>PACMAD clade</taxon>
        <taxon>Panicoideae</taxon>
        <taxon>Panicodae</taxon>
        <taxon>Paniceae</taxon>
        <taxon>Anthephorinae</taxon>
        <taxon>Digitaria</taxon>
    </lineage>
</organism>
<keyword evidence="4" id="KW-0349">Heme</keyword>
<keyword evidence="6" id="KW-0479">Metal-binding</keyword>
<dbReference type="Gene3D" id="1.10.630.10">
    <property type="entry name" value="Cytochrome P450"/>
    <property type="match status" value="1"/>
</dbReference>
<sequence>MERAQSEIRKLLHGKAKVKEEDTEGRLHYLRMVIKETLRLHPSVPMILPRFCAEQCTVMGYDIPAQTTVLVNVWAIGRDENSWSNANEFRPERFEDGTVDFNGADFRFLPGGAGRRMRPGLMFGVASIEFALANLLYHFDWKLPNGAPSSELD</sequence>
<dbReference type="PANTHER" id="PTHR47953:SF19">
    <property type="entry name" value="OS06G0641600 PROTEIN"/>
    <property type="match status" value="1"/>
</dbReference>
<dbReference type="GO" id="GO:0016020">
    <property type="term" value="C:membrane"/>
    <property type="evidence" value="ECO:0007669"/>
    <property type="project" value="UniProtKB-SubCell"/>
</dbReference>
<dbReference type="InterPro" id="IPR001128">
    <property type="entry name" value="Cyt_P450"/>
</dbReference>
<keyword evidence="8" id="KW-0560">Oxidoreductase</keyword>
<dbReference type="InterPro" id="IPR036396">
    <property type="entry name" value="Cyt_P450_sf"/>
</dbReference>
<evidence type="ECO:0000256" key="2">
    <source>
        <dbReference type="ARBA" id="ARBA00004167"/>
    </source>
</evidence>
<keyword evidence="9" id="KW-0408">Iron</keyword>
<dbReference type="InterPro" id="IPR052306">
    <property type="entry name" value="CYP450_71D"/>
</dbReference>
<evidence type="ECO:0000256" key="7">
    <source>
        <dbReference type="ARBA" id="ARBA00022989"/>
    </source>
</evidence>
<comment type="caution">
    <text evidence="12">The sequence shown here is derived from an EMBL/GenBank/DDBJ whole genome shotgun (WGS) entry which is preliminary data.</text>
</comment>
<dbReference type="InterPro" id="IPR002401">
    <property type="entry name" value="Cyt_P450_E_grp-I"/>
</dbReference>
<gene>
    <name evidence="12" type="ORF">HU200_065584</name>
</gene>
<dbReference type="EMBL" id="JACEFO010002881">
    <property type="protein sequence ID" value="KAF8646786.1"/>
    <property type="molecule type" value="Genomic_DNA"/>
</dbReference>
<reference evidence="12" key="1">
    <citation type="submission" date="2020-07" db="EMBL/GenBank/DDBJ databases">
        <title>Genome sequence and genetic diversity analysis of an under-domesticated orphan crop, white fonio (Digitaria exilis).</title>
        <authorList>
            <person name="Bennetzen J.L."/>
            <person name="Chen S."/>
            <person name="Ma X."/>
            <person name="Wang X."/>
            <person name="Yssel A.E.J."/>
            <person name="Chaluvadi S.R."/>
            <person name="Johnson M."/>
            <person name="Gangashetty P."/>
            <person name="Hamidou F."/>
            <person name="Sanogo M.D."/>
            <person name="Zwaenepoel A."/>
            <person name="Wallace J."/>
            <person name="Van De Peer Y."/>
            <person name="Van Deynze A."/>
        </authorList>
    </citation>
    <scope>NUCLEOTIDE SEQUENCE</scope>
    <source>
        <tissue evidence="12">Leaves</tissue>
    </source>
</reference>
<keyword evidence="10" id="KW-0503">Monooxygenase</keyword>
<evidence type="ECO:0000313" key="13">
    <source>
        <dbReference type="Proteomes" id="UP000636709"/>
    </source>
</evidence>
<evidence type="ECO:0000256" key="8">
    <source>
        <dbReference type="ARBA" id="ARBA00023002"/>
    </source>
</evidence>
<evidence type="ECO:0000256" key="3">
    <source>
        <dbReference type="ARBA" id="ARBA00010617"/>
    </source>
</evidence>
<dbReference type="SUPFAM" id="SSF48264">
    <property type="entry name" value="Cytochrome P450"/>
    <property type="match status" value="1"/>
</dbReference>
<proteinExistence type="inferred from homology"/>
<evidence type="ECO:0000256" key="4">
    <source>
        <dbReference type="ARBA" id="ARBA00022617"/>
    </source>
</evidence>
<evidence type="ECO:0000256" key="1">
    <source>
        <dbReference type="ARBA" id="ARBA00001971"/>
    </source>
</evidence>
<keyword evidence="5" id="KW-0812">Transmembrane</keyword>
<evidence type="ECO:0000313" key="12">
    <source>
        <dbReference type="EMBL" id="KAF8646786.1"/>
    </source>
</evidence>
<evidence type="ECO:0000256" key="10">
    <source>
        <dbReference type="ARBA" id="ARBA00023033"/>
    </source>
</evidence>
<comment type="subcellular location">
    <subcellularLocation>
        <location evidence="2">Membrane</location>
        <topology evidence="2">Single-pass membrane protein</topology>
    </subcellularLocation>
</comment>
<dbReference type="Pfam" id="PF00067">
    <property type="entry name" value="p450"/>
    <property type="match status" value="1"/>
</dbReference>
<dbReference type="OrthoDB" id="1055148at2759"/>
<evidence type="ECO:0000256" key="6">
    <source>
        <dbReference type="ARBA" id="ARBA00022723"/>
    </source>
</evidence>
<dbReference type="Gramene" id="Dexi5A01G0039280.1">
    <property type="protein sequence ID" value="Dexi5A01G0039280.1:cds"/>
    <property type="gene ID" value="Dexi5A01G0039280"/>
</dbReference>
<keyword evidence="7" id="KW-1133">Transmembrane helix</keyword>
<dbReference type="PRINTS" id="PR00463">
    <property type="entry name" value="EP450I"/>
</dbReference>
<protein>
    <recommendedName>
        <fullName evidence="14">Cytochrome P450</fullName>
    </recommendedName>
</protein>
<dbReference type="GO" id="GO:0016705">
    <property type="term" value="F:oxidoreductase activity, acting on paired donors, with incorporation or reduction of molecular oxygen"/>
    <property type="evidence" value="ECO:0007669"/>
    <property type="project" value="InterPro"/>
</dbReference>
<accession>A0A835DXA5</accession>
<dbReference type="GO" id="GO:0004497">
    <property type="term" value="F:monooxygenase activity"/>
    <property type="evidence" value="ECO:0007669"/>
    <property type="project" value="UniProtKB-KW"/>
</dbReference>
<comment type="similarity">
    <text evidence="3">Belongs to the cytochrome P450 family.</text>
</comment>
<evidence type="ECO:0000256" key="9">
    <source>
        <dbReference type="ARBA" id="ARBA00023004"/>
    </source>
</evidence>
<keyword evidence="13" id="KW-1185">Reference proteome</keyword>
<evidence type="ECO:0000256" key="11">
    <source>
        <dbReference type="ARBA" id="ARBA00023136"/>
    </source>
</evidence>
<dbReference type="AlphaFoldDB" id="A0A835DXA5"/>
<name>A0A835DXA5_9POAL</name>
<dbReference type="GO" id="GO:0005506">
    <property type="term" value="F:iron ion binding"/>
    <property type="evidence" value="ECO:0007669"/>
    <property type="project" value="InterPro"/>
</dbReference>